<dbReference type="PROSITE" id="PS51201">
    <property type="entry name" value="RCK_N"/>
    <property type="match status" value="1"/>
</dbReference>
<name>A0A1E3LYP9_9SPHN</name>
<protein>
    <submittedName>
        <fullName evidence="4">Potassium transporter TrkA</fullName>
    </submittedName>
</protein>
<dbReference type="GO" id="GO:0005886">
    <property type="term" value="C:plasma membrane"/>
    <property type="evidence" value="ECO:0007669"/>
    <property type="project" value="UniProtKB-SubCell"/>
</dbReference>
<dbReference type="STRING" id="1888892.BFL28_12770"/>
<keyword evidence="5" id="KW-1185">Reference proteome</keyword>
<dbReference type="InterPro" id="IPR003148">
    <property type="entry name" value="RCK_N"/>
</dbReference>
<accession>A0A1E3LYP9</accession>
<comment type="caution">
    <text evidence="4">The sequence shown here is derived from an EMBL/GenBank/DDBJ whole genome shotgun (WGS) entry which is preliminary data.</text>
</comment>
<dbReference type="Gene3D" id="3.40.50.720">
    <property type="entry name" value="NAD(P)-binding Rossmann-like Domain"/>
    <property type="match status" value="1"/>
</dbReference>
<keyword evidence="2" id="KW-0472">Membrane</keyword>
<feature type="transmembrane region" description="Helical" evidence="2">
    <location>
        <begin position="21"/>
        <end position="45"/>
    </location>
</feature>
<comment type="subcellular location">
    <subcellularLocation>
        <location evidence="1">Cell membrane</location>
        <topology evidence="1">Multi-pass membrane protein</topology>
    </subcellularLocation>
</comment>
<dbReference type="GO" id="GO:0006813">
    <property type="term" value="P:potassium ion transport"/>
    <property type="evidence" value="ECO:0007669"/>
    <property type="project" value="InterPro"/>
</dbReference>
<evidence type="ECO:0000256" key="2">
    <source>
        <dbReference type="SAM" id="Phobius"/>
    </source>
</evidence>
<evidence type="ECO:0000313" key="5">
    <source>
        <dbReference type="Proteomes" id="UP000094487"/>
    </source>
</evidence>
<keyword evidence="2" id="KW-0812">Transmembrane</keyword>
<keyword evidence="2" id="KW-1133">Transmembrane helix</keyword>
<dbReference type="AlphaFoldDB" id="A0A1E3LYP9"/>
<dbReference type="Proteomes" id="UP000094487">
    <property type="component" value="Unassembled WGS sequence"/>
</dbReference>
<dbReference type="Gene3D" id="1.10.287.70">
    <property type="match status" value="1"/>
</dbReference>
<sequence>MRSDDADHRSYHLRRKRRTPVWLSLVWRISLAFGMIGVALAVHWFDRDGLRQSSGEPISFADVLYFTMITVTTVGYGDIVPVTQQARLFDTFVVTPIRLFVWLIFLGTAYDFLLRRVWERWRMKVIQRHLEGHVVVAGYGTSGSEAVNELIRRGADPNTIVVIDESASALRAAEGCGATVMEGNATRNAALEAVKIDCASALIVSAGRDDTSILIVLTARRLSPSVPISVVIRSEDNEAIAHQAGADTVINPASFAGLLLAGSTHGAHLAEYMADLAASGGRVALHERTVTEAEIGTRLADIETGLGHRIYRNGKCFGFWEPEAARLIEGDTIIEVIPRVARYQA</sequence>
<dbReference type="EMBL" id="MDDS01000010">
    <property type="protein sequence ID" value="ODP38927.1"/>
    <property type="molecule type" value="Genomic_DNA"/>
</dbReference>
<dbReference type="InterPro" id="IPR050721">
    <property type="entry name" value="Trk_Ktr_HKT_K-transport"/>
</dbReference>
<dbReference type="SUPFAM" id="SSF81324">
    <property type="entry name" value="Voltage-gated potassium channels"/>
    <property type="match status" value="1"/>
</dbReference>
<dbReference type="InterPro" id="IPR013099">
    <property type="entry name" value="K_chnl_dom"/>
</dbReference>
<evidence type="ECO:0000259" key="3">
    <source>
        <dbReference type="PROSITE" id="PS51201"/>
    </source>
</evidence>
<dbReference type="OrthoDB" id="9799090at2"/>
<reference evidence="4 5" key="1">
    <citation type="submission" date="2016-08" db="EMBL/GenBank/DDBJ databases">
        <title>Draft genome of the agarase producing Sphingomonas sp. MCT13.</title>
        <authorList>
            <person name="D'Andrea M.M."/>
            <person name="Rossolini G.M."/>
            <person name="Thaller M.C."/>
        </authorList>
    </citation>
    <scope>NUCLEOTIDE SEQUENCE [LARGE SCALE GENOMIC DNA]</scope>
    <source>
        <strain evidence="4 5">MCT13</strain>
    </source>
</reference>
<dbReference type="RefSeq" id="WP_069319402.1">
    <property type="nucleotide sequence ID" value="NZ_MDDS01000010.1"/>
</dbReference>
<dbReference type="Pfam" id="PF07885">
    <property type="entry name" value="Ion_trans_2"/>
    <property type="match status" value="1"/>
</dbReference>
<dbReference type="SUPFAM" id="SSF51735">
    <property type="entry name" value="NAD(P)-binding Rossmann-fold domains"/>
    <property type="match status" value="1"/>
</dbReference>
<dbReference type="PANTHER" id="PTHR43833">
    <property type="entry name" value="POTASSIUM CHANNEL PROTEIN 2-RELATED-RELATED"/>
    <property type="match status" value="1"/>
</dbReference>
<feature type="transmembrane region" description="Helical" evidence="2">
    <location>
        <begin position="97"/>
        <end position="114"/>
    </location>
</feature>
<gene>
    <name evidence="4" type="ORF">BFL28_12770</name>
</gene>
<organism evidence="4 5">
    <name type="scientific">Sphingomonas turrisvirgatae</name>
    <dbReference type="NCBI Taxonomy" id="1888892"/>
    <lineage>
        <taxon>Bacteria</taxon>
        <taxon>Pseudomonadati</taxon>
        <taxon>Pseudomonadota</taxon>
        <taxon>Alphaproteobacteria</taxon>
        <taxon>Sphingomonadales</taxon>
        <taxon>Sphingomonadaceae</taxon>
        <taxon>Sphingomonas</taxon>
    </lineage>
</organism>
<proteinExistence type="predicted"/>
<dbReference type="InterPro" id="IPR036291">
    <property type="entry name" value="NAD(P)-bd_dom_sf"/>
</dbReference>
<dbReference type="PANTHER" id="PTHR43833:SF9">
    <property type="entry name" value="POTASSIUM CHANNEL PROTEIN YUGO-RELATED"/>
    <property type="match status" value="1"/>
</dbReference>
<dbReference type="Pfam" id="PF02254">
    <property type="entry name" value="TrkA_N"/>
    <property type="match status" value="1"/>
</dbReference>
<feature type="domain" description="RCK N-terminal" evidence="3">
    <location>
        <begin position="131"/>
        <end position="250"/>
    </location>
</feature>
<evidence type="ECO:0000256" key="1">
    <source>
        <dbReference type="ARBA" id="ARBA00004651"/>
    </source>
</evidence>
<evidence type="ECO:0000313" key="4">
    <source>
        <dbReference type="EMBL" id="ODP38927.1"/>
    </source>
</evidence>